<evidence type="ECO:0008006" key="5">
    <source>
        <dbReference type="Google" id="ProtNLM"/>
    </source>
</evidence>
<proteinExistence type="predicted"/>
<accession>A0A420G223</accession>
<name>A0A420G223_9SPHI</name>
<dbReference type="InterPro" id="IPR036291">
    <property type="entry name" value="NAD(P)-bd_dom_sf"/>
</dbReference>
<dbReference type="InterPro" id="IPR019665">
    <property type="entry name" value="OxRdtase/DH_put_Rossmann_dom"/>
</dbReference>
<feature type="domain" description="DUF2520" evidence="2">
    <location>
        <begin position="124"/>
        <end position="248"/>
    </location>
</feature>
<evidence type="ECO:0000259" key="2">
    <source>
        <dbReference type="Pfam" id="PF10728"/>
    </source>
</evidence>
<evidence type="ECO:0000313" key="4">
    <source>
        <dbReference type="Proteomes" id="UP000286402"/>
    </source>
</evidence>
<gene>
    <name evidence="3" type="ORF">BCY89_25920</name>
</gene>
<evidence type="ECO:0000313" key="3">
    <source>
        <dbReference type="EMBL" id="RKF39195.1"/>
    </source>
</evidence>
<sequence length="253" mass="27847">MNIVILGSGNAATHFGQQFQKTGHHIVQIYSKTKANADALAFALHCAAIDQLSELDLHAHLYLIAVTDQAIVSLLEALPKDIKGVVIHCSGATDLSVLAGFKNAGVIYPPQSLSKNKAVDFSTVPLCVEGNTDENSAKLLQLAQTFAPRSIYCNSQQRLAIHLASVMVNNFTNILYQMAYELLAENELSFDLIKPIILETAEKVQNHIPITVQTGPAIRQDSTTMQKHLQFISNKPDLQQIYQLLSQEITKRK</sequence>
<dbReference type="EMBL" id="MCAQ01000005">
    <property type="protein sequence ID" value="RKF39195.1"/>
    <property type="molecule type" value="Genomic_DNA"/>
</dbReference>
<dbReference type="Gene3D" id="3.40.50.720">
    <property type="entry name" value="NAD(P)-binding Rossmann-like Domain"/>
    <property type="match status" value="1"/>
</dbReference>
<dbReference type="PANTHER" id="PTHR40459">
    <property type="entry name" value="CONSERVED HYPOTHETICAL ALANINE AND LEUCINE RICH PROTEIN"/>
    <property type="match status" value="1"/>
</dbReference>
<evidence type="ECO:0000259" key="1">
    <source>
        <dbReference type="Pfam" id="PF10727"/>
    </source>
</evidence>
<protein>
    <recommendedName>
        <fullName evidence="5">Short-subunit dehydrogenase-like oxidoreductase (DUF2520 family)</fullName>
    </recommendedName>
</protein>
<dbReference type="AlphaFoldDB" id="A0A420G223"/>
<dbReference type="Proteomes" id="UP000286402">
    <property type="component" value="Unassembled WGS sequence"/>
</dbReference>
<dbReference type="SUPFAM" id="SSF51735">
    <property type="entry name" value="NAD(P)-binding Rossmann-fold domains"/>
    <property type="match status" value="1"/>
</dbReference>
<dbReference type="InterPro" id="IPR037108">
    <property type="entry name" value="TM1727-like_C_sf"/>
</dbReference>
<feature type="domain" description="Putative oxidoreductase/dehydrogenase Rossmann-like" evidence="1">
    <location>
        <begin position="3"/>
        <end position="107"/>
    </location>
</feature>
<reference evidence="3 4" key="1">
    <citation type="submission" date="2016-07" db="EMBL/GenBank/DDBJ databases">
        <title>Genome analysis of Sphingobacterium siyangense T12B17.</title>
        <authorList>
            <person name="Xu D."/>
            <person name="Su Y."/>
            <person name="Zheng S."/>
        </authorList>
    </citation>
    <scope>NUCLEOTIDE SEQUENCE [LARGE SCALE GENOMIC DNA]</scope>
    <source>
        <strain evidence="3 4">T12B17</strain>
    </source>
</reference>
<dbReference type="Gene3D" id="1.10.1040.20">
    <property type="entry name" value="ProC-like, C-terminal domain"/>
    <property type="match status" value="1"/>
</dbReference>
<dbReference type="SUPFAM" id="SSF48179">
    <property type="entry name" value="6-phosphogluconate dehydrogenase C-terminal domain-like"/>
    <property type="match status" value="1"/>
</dbReference>
<organism evidence="3 4">
    <name type="scientific">Sphingobacterium siyangense</name>
    <dbReference type="NCBI Taxonomy" id="459529"/>
    <lineage>
        <taxon>Bacteria</taxon>
        <taxon>Pseudomonadati</taxon>
        <taxon>Bacteroidota</taxon>
        <taxon>Sphingobacteriia</taxon>
        <taxon>Sphingobacteriales</taxon>
        <taxon>Sphingobacteriaceae</taxon>
        <taxon>Sphingobacterium</taxon>
    </lineage>
</organism>
<dbReference type="InterPro" id="IPR018931">
    <property type="entry name" value="DUF2520"/>
</dbReference>
<dbReference type="RefSeq" id="WP_120333659.1">
    <property type="nucleotide sequence ID" value="NZ_MCAQ01000005.1"/>
</dbReference>
<dbReference type="PANTHER" id="PTHR40459:SF1">
    <property type="entry name" value="CONSERVED HYPOTHETICAL ALANINE AND LEUCINE RICH PROTEIN"/>
    <property type="match status" value="1"/>
</dbReference>
<dbReference type="Pfam" id="PF10728">
    <property type="entry name" value="DUF2520"/>
    <property type="match status" value="1"/>
</dbReference>
<dbReference type="Pfam" id="PF10727">
    <property type="entry name" value="Rossmann-like"/>
    <property type="match status" value="1"/>
</dbReference>
<comment type="caution">
    <text evidence="3">The sequence shown here is derived from an EMBL/GenBank/DDBJ whole genome shotgun (WGS) entry which is preliminary data.</text>
</comment>
<keyword evidence="4" id="KW-1185">Reference proteome</keyword>
<dbReference type="InterPro" id="IPR008927">
    <property type="entry name" value="6-PGluconate_DH-like_C_sf"/>
</dbReference>